<proteinExistence type="inferred from homology"/>
<dbReference type="FunFam" id="2.40.70.10:FF:000225">
    <property type="entry name" value="Predicted protein"/>
    <property type="match status" value="1"/>
</dbReference>
<dbReference type="AlphaFoldDB" id="A0AAD8YLI4"/>
<dbReference type="PANTHER" id="PTHR13683:SF375">
    <property type="entry name" value="PEPTIDASE A1 DOMAIN-CONTAINING PROTEIN"/>
    <property type="match status" value="1"/>
</dbReference>
<comment type="caution">
    <text evidence="11">The sequence shown here is derived from an EMBL/GenBank/DDBJ whole genome shotgun (WGS) entry which is preliminary data.</text>
</comment>
<dbReference type="InterPro" id="IPR032861">
    <property type="entry name" value="TAXi_N"/>
</dbReference>
<dbReference type="Pfam" id="PF14541">
    <property type="entry name" value="TAXi_C"/>
    <property type="match status" value="1"/>
</dbReference>
<keyword evidence="3" id="KW-0645">Protease</keyword>
<evidence type="ECO:0000256" key="1">
    <source>
        <dbReference type="ARBA" id="ARBA00004370"/>
    </source>
</evidence>
<dbReference type="GO" id="GO:0016020">
    <property type="term" value="C:membrane"/>
    <property type="evidence" value="ECO:0007669"/>
    <property type="project" value="UniProtKB-SubCell"/>
</dbReference>
<dbReference type="GO" id="GO:0004190">
    <property type="term" value="F:aspartic-type endopeptidase activity"/>
    <property type="evidence" value="ECO:0007669"/>
    <property type="project" value="InterPro"/>
</dbReference>
<evidence type="ECO:0000256" key="5">
    <source>
        <dbReference type="ARBA" id="ARBA00022729"/>
    </source>
</evidence>
<gene>
    <name evidence="11" type="ORF">QTG54_001279</name>
</gene>
<keyword evidence="7" id="KW-1133">Transmembrane helix</keyword>
<feature type="compositionally biased region" description="Acidic residues" evidence="9">
    <location>
        <begin position="10"/>
        <end position="20"/>
    </location>
</feature>
<keyword evidence="4" id="KW-0812">Transmembrane</keyword>
<feature type="region of interest" description="Disordered" evidence="9">
    <location>
        <begin position="857"/>
        <end position="882"/>
    </location>
</feature>
<keyword evidence="5" id="KW-0732">Signal</keyword>
<dbReference type="InterPro" id="IPR021109">
    <property type="entry name" value="Peptidase_aspartic_dom_sf"/>
</dbReference>
<dbReference type="InterPro" id="IPR036514">
    <property type="entry name" value="SGNH_hydro_sf"/>
</dbReference>
<accession>A0AAD8YLI4</accession>
<dbReference type="PANTHER" id="PTHR13683">
    <property type="entry name" value="ASPARTYL PROTEASES"/>
    <property type="match status" value="1"/>
</dbReference>
<comment type="similarity">
    <text evidence="2">Belongs to the peptidase A1 family.</text>
</comment>
<dbReference type="Gene3D" id="2.40.70.10">
    <property type="entry name" value="Acid Proteases"/>
    <property type="match status" value="2"/>
</dbReference>
<dbReference type="InterPro" id="IPR033121">
    <property type="entry name" value="PEPTIDASE_A1"/>
</dbReference>
<comment type="subcellular location">
    <subcellularLocation>
        <location evidence="1">Membrane</location>
    </subcellularLocation>
</comment>
<dbReference type="SUPFAM" id="SSF50630">
    <property type="entry name" value="Acid proteases"/>
    <property type="match status" value="1"/>
</dbReference>
<reference evidence="11" key="1">
    <citation type="submission" date="2023-06" db="EMBL/GenBank/DDBJ databases">
        <title>Survivors Of The Sea: Transcriptome response of Skeletonema marinoi to long-term dormancy.</title>
        <authorList>
            <person name="Pinder M.I.M."/>
            <person name="Kourtchenko O."/>
            <person name="Robertson E.K."/>
            <person name="Larsson T."/>
            <person name="Maumus F."/>
            <person name="Osuna-Cruz C.M."/>
            <person name="Vancaester E."/>
            <person name="Stenow R."/>
            <person name="Vandepoele K."/>
            <person name="Ploug H."/>
            <person name="Bruchert V."/>
            <person name="Godhe A."/>
            <person name="Topel M."/>
        </authorList>
    </citation>
    <scope>NUCLEOTIDE SEQUENCE</scope>
    <source>
        <strain evidence="11">R05AC</strain>
    </source>
</reference>
<keyword evidence="6 11" id="KW-0378">Hydrolase</keyword>
<feature type="region of interest" description="Disordered" evidence="9">
    <location>
        <begin position="1"/>
        <end position="46"/>
    </location>
</feature>
<dbReference type="InterPro" id="IPR001461">
    <property type="entry name" value="Aspartic_peptidase_A1"/>
</dbReference>
<sequence>MSKWSAVDQEYGDDDAEAVDDLVSSKASSSTLDMDDGNDDEDFPSYYPQPKPQRTCLFYGATVLSFIIIYRTEICLGAALAFCVSIAIKDFSSTRGGPRRSKNAFKNAHVFHDYSNINSKYDLTLGSIDHWCLIGDDNNCQCEDPLVPMGKHSSRKWIAQHKENMKVATEAVMKLIDVSNTKEWNDFEGYVPGLDDGWIDGADDDWIYAKGARFGDDYSYLGEDDVFGNDFDPDADYAASYDTGAKTGDETGERKMESTGLDVVFIGDSITEQRQGTSHGEHVDDYVSIKEVFDKTFTKDKGGDFDGIAMGIAGDTSPNVLWRLLNGESPFGLEPKVWWVHVGINDLSVKGCSEEVTLLGILRVVEEIQNKSPDAKIVINSILPVRRNEEGLLEHIGKNHEDQALRKKELNMMDSSLSPKRMHADLWPSIVSINDELSKFASKHKGIKFFNADEVFVEEREDAKYLKVDLMDDAVHPNFSGHKKWNNAIKKRLHEILNDDLEGARSLEAAEAPHNEQQQQQQLPVPTTPFVYPLHATKGTHHAYLYIGNPPQRQTLIVDTGSRLTAFPCQPHCPDCGTHASEQFHLEKSSSHEVMPCSSCMLSNTNAEDVFASDGLSGLRGSKQVPNSCYNNKCEIEQSYTEGSSWKAFEVKDKVWIGTDDEKSSMKEHESHAAPFVFGCQVTEEGLFKEQYADGIMGLSMYTQTLAGTFSQFNSIPHESFSLCFNKVSGQLALGGTVQNHSSQMQFTPFAKKNTWYYTVTVKSVYVGSHKLPGAFMQYMNDFKGTIVDSGTTDTFLPQKIAKPFIKAWEGISGRRYTNNLQLYTYEEFEKLPTITFELEGGLRWEVEPLNYMEDVSDNTRSSQTPWHGKRGFISRMGSAGF</sequence>
<dbReference type="EC" id="3.4.23.-" evidence="11"/>
<evidence type="ECO:0000256" key="9">
    <source>
        <dbReference type="SAM" id="MobiDB-lite"/>
    </source>
</evidence>
<dbReference type="Gene3D" id="3.40.50.1110">
    <property type="entry name" value="SGNH hydrolase"/>
    <property type="match status" value="1"/>
</dbReference>
<dbReference type="Proteomes" id="UP001224775">
    <property type="component" value="Unassembled WGS sequence"/>
</dbReference>
<evidence type="ECO:0000313" key="12">
    <source>
        <dbReference type="Proteomes" id="UP001224775"/>
    </source>
</evidence>
<evidence type="ECO:0000259" key="10">
    <source>
        <dbReference type="PROSITE" id="PS51767"/>
    </source>
</evidence>
<dbReference type="Pfam" id="PF13472">
    <property type="entry name" value="Lipase_GDSL_2"/>
    <property type="match status" value="1"/>
</dbReference>
<evidence type="ECO:0000256" key="4">
    <source>
        <dbReference type="ARBA" id="ARBA00022692"/>
    </source>
</evidence>
<dbReference type="SUPFAM" id="SSF52266">
    <property type="entry name" value="SGNH hydrolase"/>
    <property type="match status" value="1"/>
</dbReference>
<dbReference type="Pfam" id="PF14543">
    <property type="entry name" value="TAXi_N"/>
    <property type="match status" value="1"/>
</dbReference>
<dbReference type="InterPro" id="IPR032799">
    <property type="entry name" value="TAXi_C"/>
</dbReference>
<feature type="domain" description="Peptidase A1" evidence="10">
    <location>
        <begin position="541"/>
        <end position="882"/>
    </location>
</feature>
<evidence type="ECO:0000313" key="11">
    <source>
        <dbReference type="EMBL" id="KAK1747316.1"/>
    </source>
</evidence>
<evidence type="ECO:0000256" key="8">
    <source>
        <dbReference type="ARBA" id="ARBA00023136"/>
    </source>
</evidence>
<keyword evidence="8" id="KW-0472">Membrane</keyword>
<name>A0AAD8YLI4_9STRA</name>
<keyword evidence="12" id="KW-1185">Reference proteome</keyword>
<organism evidence="11 12">
    <name type="scientific">Skeletonema marinoi</name>
    <dbReference type="NCBI Taxonomy" id="267567"/>
    <lineage>
        <taxon>Eukaryota</taxon>
        <taxon>Sar</taxon>
        <taxon>Stramenopiles</taxon>
        <taxon>Ochrophyta</taxon>
        <taxon>Bacillariophyta</taxon>
        <taxon>Coscinodiscophyceae</taxon>
        <taxon>Thalassiosirophycidae</taxon>
        <taxon>Thalassiosirales</taxon>
        <taxon>Skeletonemataceae</taxon>
        <taxon>Skeletonema</taxon>
        <taxon>Skeletonema marinoi-dohrnii complex</taxon>
    </lineage>
</organism>
<dbReference type="InterPro" id="IPR013830">
    <property type="entry name" value="SGNH_hydro"/>
</dbReference>
<dbReference type="PROSITE" id="PS51767">
    <property type="entry name" value="PEPTIDASE_A1"/>
    <property type="match status" value="1"/>
</dbReference>
<dbReference type="GO" id="GO:0006508">
    <property type="term" value="P:proteolysis"/>
    <property type="evidence" value="ECO:0007669"/>
    <property type="project" value="UniProtKB-KW"/>
</dbReference>
<feature type="compositionally biased region" description="Acidic residues" evidence="9">
    <location>
        <begin position="33"/>
        <end position="43"/>
    </location>
</feature>
<evidence type="ECO:0000256" key="2">
    <source>
        <dbReference type="ARBA" id="ARBA00007447"/>
    </source>
</evidence>
<dbReference type="EMBL" id="JATAAI010000002">
    <property type="protein sequence ID" value="KAK1747316.1"/>
    <property type="molecule type" value="Genomic_DNA"/>
</dbReference>
<evidence type="ECO:0000256" key="3">
    <source>
        <dbReference type="ARBA" id="ARBA00022670"/>
    </source>
</evidence>
<evidence type="ECO:0000256" key="7">
    <source>
        <dbReference type="ARBA" id="ARBA00022989"/>
    </source>
</evidence>
<protein>
    <submittedName>
        <fullName evidence="11">Aspartic peptidase, A1 family</fullName>
        <ecNumber evidence="11">3.4.23.-</ecNumber>
    </submittedName>
</protein>
<evidence type="ECO:0000256" key="6">
    <source>
        <dbReference type="ARBA" id="ARBA00022801"/>
    </source>
</evidence>